<name>E9JCN4_SOLIN</name>
<feature type="compositionally biased region" description="Polar residues" evidence="2">
    <location>
        <begin position="14"/>
        <end position="26"/>
    </location>
</feature>
<feature type="non-terminal residue" evidence="3">
    <location>
        <position position="307"/>
    </location>
</feature>
<feature type="region of interest" description="Disordered" evidence="2">
    <location>
        <begin position="277"/>
        <end position="307"/>
    </location>
</feature>
<sequence length="307" mass="35678">NNVDSAIGRENEGELTNVNNSNTESEQAIKLEDIQTIENIEEMFESSVTEEVKKLEKINEAMLWHVRLGHASLNYLKQLQKIPEKRKRGRPRKQITQLEEQKQKVEQNKSETPITRSKSKRKLEDKEDTNVRKLIEDISFTKLLLKKTGAITELTECIYTTKENSEDEHTLSLNIPMQEINEIVDDQQNVSVETLMTQIEKEKEKLLIEKKQLQTNAKQKSNTIKEITVNRQKEAERLVTDILHTYSTDIIDVTCSQFLSDEDQIINEEEQSFMNITESQDISINEAEKEANKENKIEQKEKEVEST</sequence>
<feature type="non-terminal residue" evidence="3">
    <location>
        <position position="1"/>
    </location>
</feature>
<feature type="compositionally biased region" description="Basic and acidic residues" evidence="2">
    <location>
        <begin position="99"/>
        <end position="109"/>
    </location>
</feature>
<reference evidence="3" key="1">
    <citation type="journal article" date="2011" name="Proc. Natl. Acad. Sci. U.S.A.">
        <title>The genome of the fire ant Solenopsis invicta.</title>
        <authorList>
            <person name="Wurm Y."/>
            <person name="Wang J."/>
            <person name="Riba-Grognuz O."/>
            <person name="Corona M."/>
            <person name="Nygaard S."/>
            <person name="Hunt B.G."/>
            <person name="Ingram K.K."/>
            <person name="Falquet L."/>
            <person name="Nipitwattanaphon M."/>
            <person name="Gotzek D."/>
            <person name="Dijkstra M.B."/>
            <person name="Oettler J."/>
            <person name="Comtesse F."/>
            <person name="Shih C.J."/>
            <person name="Wu W.J."/>
            <person name="Yang C.C."/>
            <person name="Thomas J."/>
            <person name="Beaudoing E."/>
            <person name="Pradervand S."/>
            <person name="Flegel V."/>
            <person name="Cook E.D."/>
            <person name="Fabbretti R."/>
            <person name="Stockinger H."/>
            <person name="Long L."/>
            <person name="Farmerie W.G."/>
            <person name="Oakey J."/>
            <person name="Boomsma J.J."/>
            <person name="Pamilo P."/>
            <person name="Yi S.V."/>
            <person name="Heinze J."/>
            <person name="Goodisman M.A."/>
            <person name="Farinelli L."/>
            <person name="Harshman K."/>
            <person name="Hulo N."/>
            <person name="Cerutti L."/>
            <person name="Xenarios I."/>
            <person name="Shoemaker D."/>
            <person name="Keller L."/>
        </authorList>
    </citation>
    <scope>NUCLEOTIDE SEQUENCE [LARGE SCALE GENOMIC DNA]</scope>
</reference>
<feature type="compositionally biased region" description="Basic residues" evidence="2">
    <location>
        <begin position="84"/>
        <end position="93"/>
    </location>
</feature>
<evidence type="ECO:0000256" key="1">
    <source>
        <dbReference type="SAM" id="Coils"/>
    </source>
</evidence>
<organism>
    <name type="scientific">Solenopsis invicta</name>
    <name type="common">Red imported fire ant</name>
    <name type="synonym">Solenopsis wagneri</name>
    <dbReference type="NCBI Taxonomy" id="13686"/>
    <lineage>
        <taxon>Eukaryota</taxon>
        <taxon>Metazoa</taxon>
        <taxon>Ecdysozoa</taxon>
        <taxon>Arthropoda</taxon>
        <taxon>Hexapoda</taxon>
        <taxon>Insecta</taxon>
        <taxon>Pterygota</taxon>
        <taxon>Neoptera</taxon>
        <taxon>Endopterygota</taxon>
        <taxon>Hymenoptera</taxon>
        <taxon>Apocrita</taxon>
        <taxon>Aculeata</taxon>
        <taxon>Formicoidea</taxon>
        <taxon>Formicidae</taxon>
        <taxon>Myrmicinae</taxon>
        <taxon>Solenopsis</taxon>
    </lineage>
</organism>
<feature type="region of interest" description="Disordered" evidence="2">
    <location>
        <begin position="1"/>
        <end position="26"/>
    </location>
</feature>
<accession>E9JCN4</accession>
<proteinExistence type="predicted"/>
<dbReference type="HOGENOM" id="CLU_907879_0_0_1"/>
<feature type="region of interest" description="Disordered" evidence="2">
    <location>
        <begin position="83"/>
        <end position="126"/>
    </location>
</feature>
<evidence type="ECO:0000313" key="3">
    <source>
        <dbReference type="EMBL" id="EFZ09419.1"/>
    </source>
</evidence>
<keyword evidence="1" id="KW-0175">Coiled coil</keyword>
<protein>
    <submittedName>
        <fullName evidence="3">Uncharacterized protein</fullName>
    </submittedName>
</protein>
<feature type="compositionally biased region" description="Basic and acidic residues" evidence="2">
    <location>
        <begin position="286"/>
        <end position="307"/>
    </location>
</feature>
<gene>
    <name evidence="3" type="ORF">SINV_06165</name>
</gene>
<feature type="coiled-coil region" evidence="1">
    <location>
        <begin position="192"/>
        <end position="230"/>
    </location>
</feature>
<evidence type="ECO:0000256" key="2">
    <source>
        <dbReference type="SAM" id="MobiDB-lite"/>
    </source>
</evidence>
<dbReference type="AlphaFoldDB" id="E9JCN4"/>
<dbReference type="EMBL" id="GL771851">
    <property type="protein sequence ID" value="EFZ09419.1"/>
    <property type="molecule type" value="Genomic_DNA"/>
</dbReference>